<keyword evidence="2" id="KW-1185">Reference proteome</keyword>
<dbReference type="AlphaFoldDB" id="A0A9W4T943"/>
<organism evidence="1 2">
    <name type="scientific">Funneliformis geosporum</name>
    <dbReference type="NCBI Taxonomy" id="1117311"/>
    <lineage>
        <taxon>Eukaryota</taxon>
        <taxon>Fungi</taxon>
        <taxon>Fungi incertae sedis</taxon>
        <taxon>Mucoromycota</taxon>
        <taxon>Glomeromycotina</taxon>
        <taxon>Glomeromycetes</taxon>
        <taxon>Glomerales</taxon>
        <taxon>Glomeraceae</taxon>
        <taxon>Funneliformis</taxon>
    </lineage>
</organism>
<accession>A0A9W4T943</accession>
<sequence length="133" mass="14805">SKEKVKRGMELTLGEALEERSRMEKVHKINNNLQVILTGVGKLITADKPEGEDISTLTTKYNVKDFDKNNNVFVDDPDTITEIYNGVGGAGATITEILDHAKSFLNKALTIKMTPANSTTFKETALMLYNDRR</sequence>
<proteinExistence type="predicted"/>
<dbReference type="EMBL" id="CAMKVN010015918">
    <property type="protein sequence ID" value="CAI2197242.1"/>
    <property type="molecule type" value="Genomic_DNA"/>
</dbReference>
<feature type="non-terminal residue" evidence="1">
    <location>
        <position position="1"/>
    </location>
</feature>
<dbReference type="Proteomes" id="UP001153678">
    <property type="component" value="Unassembled WGS sequence"/>
</dbReference>
<name>A0A9W4T943_9GLOM</name>
<gene>
    <name evidence="1" type="ORF">FWILDA_LOCUS17979</name>
</gene>
<reference evidence="1" key="1">
    <citation type="submission" date="2022-08" db="EMBL/GenBank/DDBJ databases">
        <authorList>
            <person name="Kallberg Y."/>
            <person name="Tangrot J."/>
            <person name="Rosling A."/>
        </authorList>
    </citation>
    <scope>NUCLEOTIDE SEQUENCE</scope>
    <source>
        <strain evidence="1">Wild A</strain>
    </source>
</reference>
<comment type="caution">
    <text evidence="1">The sequence shown here is derived from an EMBL/GenBank/DDBJ whole genome shotgun (WGS) entry which is preliminary data.</text>
</comment>
<evidence type="ECO:0000313" key="1">
    <source>
        <dbReference type="EMBL" id="CAI2197242.1"/>
    </source>
</evidence>
<evidence type="ECO:0000313" key="2">
    <source>
        <dbReference type="Proteomes" id="UP001153678"/>
    </source>
</evidence>
<protein>
    <submittedName>
        <fullName evidence="1">15873_t:CDS:1</fullName>
    </submittedName>
</protein>